<dbReference type="EMBL" id="JAUSVX010000014">
    <property type="protein sequence ID" value="MDQ0472954.1"/>
    <property type="molecule type" value="Genomic_DNA"/>
</dbReference>
<protein>
    <submittedName>
        <fullName evidence="1">Uncharacterized protein</fullName>
    </submittedName>
</protein>
<proteinExistence type="predicted"/>
<keyword evidence="2" id="KW-1185">Reference proteome</keyword>
<comment type="caution">
    <text evidence="1">The sequence shown here is derived from an EMBL/GenBank/DDBJ whole genome shotgun (WGS) entry which is preliminary data.</text>
</comment>
<evidence type="ECO:0000313" key="2">
    <source>
        <dbReference type="Proteomes" id="UP001242480"/>
    </source>
</evidence>
<organism evidence="1 2">
    <name type="scientific">Labrys wisconsinensis</name>
    <dbReference type="NCBI Taxonomy" id="425677"/>
    <lineage>
        <taxon>Bacteria</taxon>
        <taxon>Pseudomonadati</taxon>
        <taxon>Pseudomonadota</taxon>
        <taxon>Alphaproteobacteria</taxon>
        <taxon>Hyphomicrobiales</taxon>
        <taxon>Xanthobacteraceae</taxon>
        <taxon>Labrys</taxon>
    </lineage>
</organism>
<gene>
    <name evidence="1" type="ORF">QO011_005987</name>
</gene>
<sequence>MADFTLLNAAAATGGWSAVQGCRYSWRVYGTWAGATAQLQVSPDGGTTAINVDDAVLTADGG</sequence>
<dbReference type="Proteomes" id="UP001242480">
    <property type="component" value="Unassembled WGS sequence"/>
</dbReference>
<dbReference type="RefSeq" id="WP_307280550.1">
    <property type="nucleotide sequence ID" value="NZ_JAUSVX010000014.1"/>
</dbReference>
<evidence type="ECO:0000313" key="1">
    <source>
        <dbReference type="EMBL" id="MDQ0472954.1"/>
    </source>
</evidence>
<reference evidence="1 2" key="1">
    <citation type="submission" date="2023-07" db="EMBL/GenBank/DDBJ databases">
        <title>Genomic Encyclopedia of Type Strains, Phase IV (KMG-IV): sequencing the most valuable type-strain genomes for metagenomic binning, comparative biology and taxonomic classification.</title>
        <authorList>
            <person name="Goeker M."/>
        </authorList>
    </citation>
    <scope>NUCLEOTIDE SEQUENCE [LARGE SCALE GENOMIC DNA]</scope>
    <source>
        <strain evidence="1 2">DSM 19619</strain>
    </source>
</reference>
<name>A0ABU0JFA4_9HYPH</name>
<accession>A0ABU0JFA4</accession>